<proteinExistence type="predicted"/>
<dbReference type="AlphaFoldDB" id="A0A3N4KS55"/>
<reference evidence="1 2" key="1">
    <citation type="journal article" date="2018" name="Nat. Ecol. Evol.">
        <title>Pezizomycetes genomes reveal the molecular basis of ectomycorrhizal truffle lifestyle.</title>
        <authorList>
            <person name="Murat C."/>
            <person name="Payen T."/>
            <person name="Noel B."/>
            <person name="Kuo A."/>
            <person name="Morin E."/>
            <person name="Chen J."/>
            <person name="Kohler A."/>
            <person name="Krizsan K."/>
            <person name="Balestrini R."/>
            <person name="Da Silva C."/>
            <person name="Montanini B."/>
            <person name="Hainaut M."/>
            <person name="Levati E."/>
            <person name="Barry K.W."/>
            <person name="Belfiori B."/>
            <person name="Cichocki N."/>
            <person name="Clum A."/>
            <person name="Dockter R.B."/>
            <person name="Fauchery L."/>
            <person name="Guy J."/>
            <person name="Iotti M."/>
            <person name="Le Tacon F."/>
            <person name="Lindquist E.A."/>
            <person name="Lipzen A."/>
            <person name="Malagnac F."/>
            <person name="Mello A."/>
            <person name="Molinier V."/>
            <person name="Miyauchi S."/>
            <person name="Poulain J."/>
            <person name="Riccioni C."/>
            <person name="Rubini A."/>
            <person name="Sitrit Y."/>
            <person name="Splivallo R."/>
            <person name="Traeger S."/>
            <person name="Wang M."/>
            <person name="Zifcakova L."/>
            <person name="Wipf D."/>
            <person name="Zambonelli A."/>
            <person name="Paolocci F."/>
            <person name="Nowrousian M."/>
            <person name="Ottonello S."/>
            <person name="Baldrian P."/>
            <person name="Spatafora J.W."/>
            <person name="Henrissat B."/>
            <person name="Nagy L.G."/>
            <person name="Aury J.M."/>
            <person name="Wincker P."/>
            <person name="Grigoriev I.V."/>
            <person name="Bonfante P."/>
            <person name="Martin F.M."/>
        </authorList>
    </citation>
    <scope>NUCLEOTIDE SEQUENCE [LARGE SCALE GENOMIC DNA]</scope>
    <source>
        <strain evidence="1 2">CCBAS932</strain>
    </source>
</reference>
<dbReference type="InterPro" id="IPR029063">
    <property type="entry name" value="SAM-dependent_MTases_sf"/>
</dbReference>
<dbReference type="STRING" id="1392247.A0A3N4KS55"/>
<dbReference type="GO" id="GO:0008168">
    <property type="term" value="F:methyltransferase activity"/>
    <property type="evidence" value="ECO:0007669"/>
    <property type="project" value="UniProtKB-KW"/>
</dbReference>
<gene>
    <name evidence="1" type="ORF">P167DRAFT_523282</name>
</gene>
<dbReference type="Proteomes" id="UP000277580">
    <property type="component" value="Unassembled WGS sequence"/>
</dbReference>
<keyword evidence="2" id="KW-1185">Reference proteome</keyword>
<organism evidence="1 2">
    <name type="scientific">Morchella conica CCBAS932</name>
    <dbReference type="NCBI Taxonomy" id="1392247"/>
    <lineage>
        <taxon>Eukaryota</taxon>
        <taxon>Fungi</taxon>
        <taxon>Dikarya</taxon>
        <taxon>Ascomycota</taxon>
        <taxon>Pezizomycotina</taxon>
        <taxon>Pezizomycetes</taxon>
        <taxon>Pezizales</taxon>
        <taxon>Morchellaceae</taxon>
        <taxon>Morchella</taxon>
    </lineage>
</organism>
<dbReference type="Gene3D" id="3.40.50.150">
    <property type="entry name" value="Vaccinia Virus protein VP39"/>
    <property type="match status" value="1"/>
</dbReference>
<dbReference type="OrthoDB" id="184880at2759"/>
<dbReference type="CDD" id="cd02440">
    <property type="entry name" value="AdoMet_MTases"/>
    <property type="match status" value="1"/>
</dbReference>
<dbReference type="GO" id="GO:0032259">
    <property type="term" value="P:methylation"/>
    <property type="evidence" value="ECO:0007669"/>
    <property type="project" value="UniProtKB-KW"/>
</dbReference>
<dbReference type="EMBL" id="ML119130">
    <property type="protein sequence ID" value="RPB12122.1"/>
    <property type="molecule type" value="Genomic_DNA"/>
</dbReference>
<dbReference type="InParanoid" id="A0A3N4KS55"/>
<dbReference type="PANTHER" id="PTHR43591">
    <property type="entry name" value="METHYLTRANSFERASE"/>
    <property type="match status" value="1"/>
</dbReference>
<dbReference type="Pfam" id="PF13489">
    <property type="entry name" value="Methyltransf_23"/>
    <property type="match status" value="1"/>
</dbReference>
<evidence type="ECO:0000313" key="2">
    <source>
        <dbReference type="Proteomes" id="UP000277580"/>
    </source>
</evidence>
<name>A0A3N4KS55_9PEZI</name>
<accession>A0A3N4KS55</accession>
<dbReference type="PANTHER" id="PTHR43591:SF24">
    <property type="entry name" value="2-METHOXY-6-POLYPRENYL-1,4-BENZOQUINOL METHYLASE, MITOCHONDRIAL"/>
    <property type="match status" value="1"/>
</dbReference>
<keyword evidence="1" id="KW-0808">Transferase</keyword>
<evidence type="ECO:0000313" key="1">
    <source>
        <dbReference type="EMBL" id="RPB12122.1"/>
    </source>
</evidence>
<protein>
    <submittedName>
        <fullName evidence="1">S-adenosyl-L-methionine-dependent methyltransferase</fullName>
    </submittedName>
</protein>
<keyword evidence="1" id="KW-0489">Methyltransferase</keyword>
<dbReference type="SUPFAM" id="SSF53335">
    <property type="entry name" value="S-adenosyl-L-methionine-dependent methyltransferases"/>
    <property type="match status" value="1"/>
</dbReference>
<sequence length="349" mass="39639">MGNTGNEKEPVIPVSNIEVDSGMYYQVGDDDEDQSSGNSQSECVSLTSSITDYPFEHGRRYHKYAEGQYFLPNDETEQDRLDMHHHIFLKLLYGKLTLAPLDQYPPRRVLDVGCGTGIWALDMAELYPEAEIVGIDLSPIQPNLVLPNCRFEIDDAELEWTYPPNHFDFIHSRMLSSSIRDWVHYMGQIYKHLTPGGHVEIIEHALELGCDDNSYPADCPLSIYMITWKKALDIMGLANMPVKAKEYLEGAGFIDITEEIRHMPVGPWPKDPHLKEIGHWALVNTETSFEAYGLALFTRVLGMSAESARELCLGAQRDCGNRHIHVYLSNFFYLARKPYDINVDHPGGM</sequence>